<sequence>MGASTPSSPDSCLPKTPEARANRVVRGLLEEAFFGLPFLGSRLLQELLSGREGRKAEALVLARLRKDPYLATTVLPLPLPPGWREAAEEGARGDPRVPLFPELLAA</sequence>
<dbReference type="RefSeq" id="WP_093008337.1">
    <property type="nucleotide sequence ID" value="NZ_SIJL01000019.1"/>
</dbReference>
<organism evidence="1 2">
    <name type="scientific">Thermus thermamylovorans</name>
    <dbReference type="NCBI Taxonomy" id="2509362"/>
    <lineage>
        <taxon>Bacteria</taxon>
        <taxon>Thermotogati</taxon>
        <taxon>Deinococcota</taxon>
        <taxon>Deinococci</taxon>
        <taxon>Thermales</taxon>
        <taxon>Thermaceae</taxon>
        <taxon>Thermus</taxon>
    </lineage>
</organism>
<name>A0A4Q9AYI6_9DEIN</name>
<dbReference type="AlphaFoldDB" id="A0A4Q9AYI6"/>
<dbReference type="OrthoDB" id="32570at2"/>
<protein>
    <submittedName>
        <fullName evidence="1">Uncharacterized protein</fullName>
    </submittedName>
</protein>
<evidence type="ECO:0000313" key="1">
    <source>
        <dbReference type="EMBL" id="TBH16353.1"/>
    </source>
</evidence>
<evidence type="ECO:0000313" key="2">
    <source>
        <dbReference type="Proteomes" id="UP000292858"/>
    </source>
</evidence>
<dbReference type="Proteomes" id="UP000292858">
    <property type="component" value="Unassembled WGS sequence"/>
</dbReference>
<dbReference type="EMBL" id="SIJL01000019">
    <property type="protein sequence ID" value="TBH16353.1"/>
    <property type="molecule type" value="Genomic_DNA"/>
</dbReference>
<reference evidence="1 2" key="1">
    <citation type="submission" date="2019-02" db="EMBL/GenBank/DDBJ databases">
        <title>Thermus sp. a novel from hot spring.</title>
        <authorList>
            <person name="Zhao Z."/>
        </authorList>
    </citation>
    <scope>NUCLEOTIDE SEQUENCE [LARGE SCALE GENOMIC DNA]</scope>
    <source>
        <strain evidence="1 2">CFH 72773T</strain>
    </source>
</reference>
<comment type="caution">
    <text evidence="1">The sequence shown here is derived from an EMBL/GenBank/DDBJ whole genome shotgun (WGS) entry which is preliminary data.</text>
</comment>
<accession>A0A4Q9AYI6</accession>
<proteinExistence type="predicted"/>
<gene>
    <name evidence="1" type="ORF">ETP66_10445</name>
</gene>
<keyword evidence="2" id="KW-1185">Reference proteome</keyword>